<comment type="cofactor">
    <cofactor evidence="1">
        <name>Mg(2+)</name>
        <dbReference type="ChEBI" id="CHEBI:18420"/>
    </cofactor>
</comment>
<dbReference type="SUPFAM" id="SSF88713">
    <property type="entry name" value="Glycoside hydrolase/deacetylase"/>
    <property type="match status" value="1"/>
</dbReference>
<sequence length="247" mass="28439">MVAAPAADHAIENAKKFPKLNVGLHLVLSNGIAELPASEIPNLVNNAGEFQINKFYSGINFFFNIKARRQLKREIRAQFEAYKKTGLKLDHVNAHNHMHLHPTVFNLIIEIGRDYDLTAIRIPNEPPLNSIIDNKKEFIVRHLRWIFFMLFTLSMKKKCIKNNINFNDTIYGLHDSGHMNIEKLIRIIPHIANGITEIYTHPATKNNHSGDSESHKYEFEAEYKALIHARTKRTIDKFNVELSSFNS</sequence>
<reference evidence="6" key="1">
    <citation type="submission" date="2018-05" db="EMBL/GenBank/DDBJ databases">
        <authorList>
            <person name="Lanie J.A."/>
            <person name="Ng W.-L."/>
            <person name="Kazmierczak K.M."/>
            <person name="Andrzejewski T.M."/>
            <person name="Davidsen T.M."/>
            <person name="Wayne K.J."/>
            <person name="Tettelin H."/>
            <person name="Glass J.I."/>
            <person name="Rusch D."/>
            <person name="Podicherti R."/>
            <person name="Tsui H.-C.T."/>
            <person name="Winkler M.E."/>
        </authorList>
    </citation>
    <scope>NUCLEOTIDE SEQUENCE</scope>
</reference>
<evidence type="ECO:0000256" key="5">
    <source>
        <dbReference type="ARBA" id="ARBA00023277"/>
    </source>
</evidence>
<proteinExistence type="predicted"/>
<protein>
    <recommendedName>
        <fullName evidence="7">Hopanoid biosynthesis associated protein HpnK</fullName>
    </recommendedName>
</protein>
<dbReference type="NCBIfam" id="TIGR03473">
    <property type="entry name" value="HpnK"/>
    <property type="match status" value="1"/>
</dbReference>
<dbReference type="GO" id="GO:0005975">
    <property type="term" value="P:carbohydrate metabolic process"/>
    <property type="evidence" value="ECO:0007669"/>
    <property type="project" value="InterPro"/>
</dbReference>
<evidence type="ECO:0000256" key="2">
    <source>
        <dbReference type="ARBA" id="ARBA00022723"/>
    </source>
</evidence>
<dbReference type="GO" id="GO:0019213">
    <property type="term" value="F:deacetylase activity"/>
    <property type="evidence" value="ECO:0007669"/>
    <property type="project" value="TreeGrafter"/>
</dbReference>
<accession>A0A382BHZ1</accession>
<organism evidence="6">
    <name type="scientific">marine metagenome</name>
    <dbReference type="NCBI Taxonomy" id="408172"/>
    <lineage>
        <taxon>unclassified sequences</taxon>
        <taxon>metagenomes</taxon>
        <taxon>ecological metagenomes</taxon>
    </lineage>
</organism>
<evidence type="ECO:0008006" key="7">
    <source>
        <dbReference type="Google" id="ProtNLM"/>
    </source>
</evidence>
<dbReference type="Pfam" id="PF04794">
    <property type="entry name" value="YdjC"/>
    <property type="match status" value="1"/>
</dbReference>
<keyword evidence="2" id="KW-0479">Metal-binding</keyword>
<name>A0A382BHZ1_9ZZZZ</name>
<dbReference type="PANTHER" id="PTHR31609:SF1">
    <property type="entry name" value="CARBOHYDRATE DEACETYLASE"/>
    <property type="match status" value="1"/>
</dbReference>
<evidence type="ECO:0000256" key="1">
    <source>
        <dbReference type="ARBA" id="ARBA00001946"/>
    </source>
</evidence>
<dbReference type="PANTHER" id="PTHR31609">
    <property type="entry name" value="YDJC DEACETYLASE FAMILY MEMBER"/>
    <property type="match status" value="1"/>
</dbReference>
<evidence type="ECO:0000256" key="3">
    <source>
        <dbReference type="ARBA" id="ARBA00022801"/>
    </source>
</evidence>
<keyword evidence="3" id="KW-0378">Hydrolase</keyword>
<dbReference type="Gene3D" id="3.20.20.370">
    <property type="entry name" value="Glycoside hydrolase/deacetylase"/>
    <property type="match status" value="1"/>
</dbReference>
<evidence type="ECO:0000256" key="4">
    <source>
        <dbReference type="ARBA" id="ARBA00022842"/>
    </source>
</evidence>
<gene>
    <name evidence="6" type="ORF">METZ01_LOCUS165671</name>
</gene>
<keyword evidence="4" id="KW-0460">Magnesium</keyword>
<dbReference type="InterPro" id="IPR017836">
    <property type="entry name" value="Hopanoid_biosynth-assoc_HpnK"/>
</dbReference>
<evidence type="ECO:0000313" key="6">
    <source>
        <dbReference type="EMBL" id="SVB12817.1"/>
    </source>
</evidence>
<dbReference type="InterPro" id="IPR011330">
    <property type="entry name" value="Glyco_hydro/deAcase_b/a-brl"/>
</dbReference>
<dbReference type="GO" id="GO:0046872">
    <property type="term" value="F:metal ion binding"/>
    <property type="evidence" value="ECO:0007669"/>
    <property type="project" value="UniProtKB-KW"/>
</dbReference>
<dbReference type="AlphaFoldDB" id="A0A382BHZ1"/>
<dbReference type="GO" id="GO:0016787">
    <property type="term" value="F:hydrolase activity"/>
    <property type="evidence" value="ECO:0007669"/>
    <property type="project" value="UniProtKB-KW"/>
</dbReference>
<keyword evidence="5" id="KW-0119">Carbohydrate metabolism</keyword>
<dbReference type="InterPro" id="IPR006879">
    <property type="entry name" value="YdjC-like"/>
</dbReference>
<dbReference type="EMBL" id="UINC01029683">
    <property type="protein sequence ID" value="SVB12817.1"/>
    <property type="molecule type" value="Genomic_DNA"/>
</dbReference>